<proteinExistence type="predicted"/>
<organism evidence="1">
    <name type="scientific">marine sediment metagenome</name>
    <dbReference type="NCBI Taxonomy" id="412755"/>
    <lineage>
        <taxon>unclassified sequences</taxon>
        <taxon>metagenomes</taxon>
        <taxon>ecological metagenomes</taxon>
    </lineage>
</organism>
<evidence type="ECO:0000313" key="1">
    <source>
        <dbReference type="EMBL" id="KKM77048.1"/>
    </source>
</evidence>
<comment type="caution">
    <text evidence="1">The sequence shown here is derived from an EMBL/GenBank/DDBJ whole genome shotgun (WGS) entry which is preliminary data.</text>
</comment>
<dbReference type="EMBL" id="LAZR01008706">
    <property type="protein sequence ID" value="KKM77048.1"/>
    <property type="molecule type" value="Genomic_DNA"/>
</dbReference>
<gene>
    <name evidence="1" type="ORF">LCGC14_1373930</name>
</gene>
<name>A0A0F9K4Y4_9ZZZZ</name>
<reference evidence="1" key="1">
    <citation type="journal article" date="2015" name="Nature">
        <title>Complex archaea that bridge the gap between prokaryotes and eukaryotes.</title>
        <authorList>
            <person name="Spang A."/>
            <person name="Saw J.H."/>
            <person name="Jorgensen S.L."/>
            <person name="Zaremba-Niedzwiedzka K."/>
            <person name="Martijn J."/>
            <person name="Lind A.E."/>
            <person name="van Eijk R."/>
            <person name="Schleper C."/>
            <person name="Guy L."/>
            <person name="Ettema T.J."/>
        </authorList>
    </citation>
    <scope>NUCLEOTIDE SEQUENCE</scope>
</reference>
<dbReference type="GO" id="GO:0051276">
    <property type="term" value="P:chromosome organization"/>
    <property type="evidence" value="ECO:0007669"/>
    <property type="project" value="InterPro"/>
</dbReference>
<accession>A0A0F9K4Y4</accession>
<sequence>MGSNQHRQDPLSPRHERAIDLLMEGTSKVDAMRLAGFSECYATKHQADFFDRPLMRAALARRQRSARRRYELDEDWVIQRLMRIANGGEILAKFKKVQGDGSLAWDFTGATEDELTAINELTVTTRRDAQGDEIIKVKVGSADPKGALDSLCRRLGLFKDRLLLEGELSLVERISRGRDRARTPVGEGGEKIS</sequence>
<dbReference type="AlphaFoldDB" id="A0A0F9K4Y4"/>
<evidence type="ECO:0008006" key="2">
    <source>
        <dbReference type="Google" id="ProtNLM"/>
    </source>
</evidence>
<protein>
    <recommendedName>
        <fullName evidence="2">Terminase small subunit</fullName>
    </recommendedName>
</protein>